<evidence type="ECO:0000313" key="1">
    <source>
        <dbReference type="EMBL" id="AEI50124.1"/>
    </source>
</evidence>
<dbReference type="KEGG" id="rsi:Runsl_3766"/>
<sequence length="76" mass="9010">MIHEKFHASIDIKFGMFSYLQSKENFCDIENVFLRLHGAEHFGLTLKSCWNQRILKSIHKNDCQARLGDIKLPKRY</sequence>
<reference evidence="1 2" key="2">
    <citation type="journal article" date="2012" name="Stand. Genomic Sci.">
        <title>Complete genome sequence of the aquatic bacterium Runella slithyformis type strain (LSU 4(T)).</title>
        <authorList>
            <person name="Copeland A."/>
            <person name="Zhang X."/>
            <person name="Misra M."/>
            <person name="Lapidus A."/>
            <person name="Nolan M."/>
            <person name="Lucas S."/>
            <person name="Deshpande S."/>
            <person name="Cheng J.F."/>
            <person name="Tapia R."/>
            <person name="Goodwin L.A."/>
            <person name="Pitluck S."/>
            <person name="Liolios K."/>
            <person name="Pagani I."/>
            <person name="Ivanova N."/>
            <person name="Mikhailova N."/>
            <person name="Pati A."/>
            <person name="Chen A."/>
            <person name="Palaniappan K."/>
            <person name="Land M."/>
            <person name="Hauser L."/>
            <person name="Pan C."/>
            <person name="Jeffries C.D."/>
            <person name="Detter J.C."/>
            <person name="Brambilla E.M."/>
            <person name="Rohde M."/>
            <person name="Djao O.D."/>
            <person name="Goker M."/>
            <person name="Sikorski J."/>
            <person name="Tindall B.J."/>
            <person name="Woyke T."/>
            <person name="Bristow J."/>
            <person name="Eisen J.A."/>
            <person name="Markowitz V."/>
            <person name="Hugenholtz P."/>
            <person name="Kyrpides N.C."/>
            <person name="Klenk H.P."/>
            <person name="Mavromatis K."/>
        </authorList>
    </citation>
    <scope>NUCLEOTIDE SEQUENCE [LARGE SCALE GENOMIC DNA]</scope>
    <source>
        <strain evidence="2">ATCC 29530 / DSM 19594 / LMG 11500 / NCIMB 11436 / LSU 4</strain>
    </source>
</reference>
<gene>
    <name evidence="1" type="ordered locus">Runsl_3766</name>
</gene>
<dbReference type="AlphaFoldDB" id="A0A7U4E786"/>
<evidence type="ECO:0000313" key="2">
    <source>
        <dbReference type="Proteomes" id="UP000000493"/>
    </source>
</evidence>
<dbReference type="EMBL" id="CP002859">
    <property type="protein sequence ID" value="AEI50124.1"/>
    <property type="molecule type" value="Genomic_DNA"/>
</dbReference>
<accession>A0A7U4E786</accession>
<protein>
    <submittedName>
        <fullName evidence="1">Uncharacterized protein</fullName>
    </submittedName>
</protein>
<name>A0A7U4E786_RUNSL</name>
<keyword evidence="2" id="KW-1185">Reference proteome</keyword>
<reference evidence="2" key="1">
    <citation type="submission" date="2011-06" db="EMBL/GenBank/DDBJ databases">
        <title>The complete genome of chromosome of Runella slithyformis DSM 19594.</title>
        <authorList>
            <consortium name="US DOE Joint Genome Institute (JGI-PGF)"/>
            <person name="Lucas S."/>
            <person name="Han J."/>
            <person name="Lapidus A."/>
            <person name="Bruce D."/>
            <person name="Goodwin L."/>
            <person name="Pitluck S."/>
            <person name="Peters L."/>
            <person name="Kyrpides N."/>
            <person name="Mavromatis K."/>
            <person name="Ivanova N."/>
            <person name="Ovchinnikova G."/>
            <person name="Zhang X."/>
            <person name="Misra M."/>
            <person name="Detter J.C."/>
            <person name="Tapia R."/>
            <person name="Han C."/>
            <person name="Land M."/>
            <person name="Hauser L."/>
            <person name="Markowitz V."/>
            <person name="Cheng J.-F."/>
            <person name="Hugenholtz P."/>
            <person name="Woyke T."/>
            <person name="Wu D."/>
            <person name="Tindall B."/>
            <person name="Faehrich R."/>
            <person name="Brambilla E."/>
            <person name="Klenk H.-P."/>
            <person name="Eisen J.A."/>
        </authorList>
    </citation>
    <scope>NUCLEOTIDE SEQUENCE [LARGE SCALE GENOMIC DNA]</scope>
    <source>
        <strain evidence="2">ATCC 29530 / DSM 19594 / LMG 11500 / NCIMB 11436 / LSU 4</strain>
    </source>
</reference>
<organism evidence="1 2">
    <name type="scientific">Runella slithyformis (strain ATCC 29530 / DSM 19594 / LMG 11500 / NCIMB 11436 / LSU 4)</name>
    <dbReference type="NCBI Taxonomy" id="761193"/>
    <lineage>
        <taxon>Bacteria</taxon>
        <taxon>Pseudomonadati</taxon>
        <taxon>Bacteroidota</taxon>
        <taxon>Cytophagia</taxon>
        <taxon>Cytophagales</taxon>
        <taxon>Spirosomataceae</taxon>
        <taxon>Runella</taxon>
    </lineage>
</organism>
<dbReference type="Proteomes" id="UP000000493">
    <property type="component" value="Chromosome"/>
</dbReference>
<proteinExistence type="predicted"/>